<dbReference type="OrthoDB" id="9808948at2"/>
<evidence type="ECO:0000256" key="2">
    <source>
        <dbReference type="ARBA" id="ARBA00009450"/>
    </source>
</evidence>
<evidence type="ECO:0000256" key="8">
    <source>
        <dbReference type="ARBA" id="ARBA00023047"/>
    </source>
</evidence>
<protein>
    <submittedName>
        <fullName evidence="19">Sugar transporter</fullName>
    </submittedName>
</protein>
<dbReference type="InterPro" id="IPR003715">
    <property type="entry name" value="Poly_export_N"/>
</dbReference>
<keyword evidence="13" id="KW-0998">Cell outer membrane</keyword>
<dbReference type="AlphaFoldDB" id="A0A2U3BCR3"/>
<dbReference type="Gene3D" id="3.30.1950.10">
    <property type="entry name" value="wza like domain"/>
    <property type="match status" value="1"/>
</dbReference>
<keyword evidence="20" id="KW-1185">Reference proteome</keyword>
<dbReference type="PANTHER" id="PTHR33619">
    <property type="entry name" value="POLYSACCHARIDE EXPORT PROTEIN GFCE-RELATED"/>
    <property type="match status" value="1"/>
</dbReference>
<evidence type="ECO:0000313" key="20">
    <source>
        <dbReference type="Proteomes" id="UP000245362"/>
    </source>
</evidence>
<dbReference type="Gene3D" id="3.10.560.10">
    <property type="entry name" value="Outer membrane lipoprotein wza domain like"/>
    <property type="match status" value="6"/>
</dbReference>
<evidence type="ECO:0000256" key="9">
    <source>
        <dbReference type="ARBA" id="ARBA00023065"/>
    </source>
</evidence>
<evidence type="ECO:0000256" key="15">
    <source>
        <dbReference type="SAM" id="SignalP"/>
    </source>
</evidence>
<dbReference type="InterPro" id="IPR019554">
    <property type="entry name" value="Soluble_ligand-bd"/>
</dbReference>
<reference evidence="19 20" key="1">
    <citation type="submission" date="2018-05" db="EMBL/GenBank/DDBJ databases">
        <title>Vibrio limimaris sp. nov., isolated from marine sediment.</title>
        <authorList>
            <person name="Li C.-M."/>
        </authorList>
    </citation>
    <scope>NUCLEOTIDE SEQUENCE [LARGE SCALE GENOMIC DNA]</scope>
    <source>
        <strain evidence="19 20">E4404</strain>
    </source>
</reference>
<keyword evidence="6" id="KW-0812">Transmembrane</keyword>
<feature type="signal peptide" evidence="15">
    <location>
        <begin position="1"/>
        <end position="24"/>
    </location>
</feature>
<dbReference type="GO" id="GO:0015159">
    <property type="term" value="F:polysaccharide transmembrane transporter activity"/>
    <property type="evidence" value="ECO:0007669"/>
    <property type="project" value="InterPro"/>
</dbReference>
<evidence type="ECO:0000256" key="12">
    <source>
        <dbReference type="ARBA" id="ARBA00023139"/>
    </source>
</evidence>
<evidence type="ECO:0000256" key="6">
    <source>
        <dbReference type="ARBA" id="ARBA00022692"/>
    </source>
</evidence>
<evidence type="ECO:0000256" key="14">
    <source>
        <dbReference type="ARBA" id="ARBA00023288"/>
    </source>
</evidence>
<dbReference type="GO" id="GO:0009279">
    <property type="term" value="C:cell outer membrane"/>
    <property type="evidence" value="ECO:0007669"/>
    <property type="project" value="UniProtKB-SubCell"/>
</dbReference>
<feature type="domain" description="Soluble ligand binding" evidence="17">
    <location>
        <begin position="645"/>
        <end position="684"/>
    </location>
</feature>
<dbReference type="GO" id="GO:0046930">
    <property type="term" value="C:pore complex"/>
    <property type="evidence" value="ECO:0007669"/>
    <property type="project" value="UniProtKB-KW"/>
</dbReference>
<feature type="domain" description="Soluble ligand binding" evidence="17">
    <location>
        <begin position="549"/>
        <end position="598"/>
    </location>
</feature>
<evidence type="ECO:0000259" key="16">
    <source>
        <dbReference type="Pfam" id="PF02563"/>
    </source>
</evidence>
<keyword evidence="9" id="KW-0406">Ion transport</keyword>
<dbReference type="InterPro" id="IPR054765">
    <property type="entry name" value="SLBB_dom"/>
</dbReference>
<feature type="domain" description="Polysaccharide export protein N-terminal" evidence="16">
    <location>
        <begin position="122"/>
        <end position="194"/>
    </location>
</feature>
<feature type="domain" description="Soluble ligand binding" evidence="17">
    <location>
        <begin position="286"/>
        <end position="334"/>
    </location>
</feature>
<keyword evidence="14" id="KW-0449">Lipoprotein</keyword>
<name>A0A2U3BCR3_9VIBR</name>
<evidence type="ECO:0000256" key="3">
    <source>
        <dbReference type="ARBA" id="ARBA00022448"/>
    </source>
</evidence>
<keyword evidence="3" id="KW-0813">Transport</keyword>
<keyword evidence="10" id="KW-0626">Porin</keyword>
<dbReference type="EMBL" id="QFWT01000002">
    <property type="protein sequence ID" value="PWI34562.1"/>
    <property type="molecule type" value="Genomic_DNA"/>
</dbReference>
<comment type="similarity">
    <text evidence="2">Belongs to the BexD/CtrA/VexA family.</text>
</comment>
<dbReference type="RefSeq" id="WP_109318897.1">
    <property type="nucleotide sequence ID" value="NZ_QFWT01000002.1"/>
</dbReference>
<dbReference type="Pfam" id="PF22461">
    <property type="entry name" value="SLBB_2"/>
    <property type="match status" value="1"/>
</dbReference>
<dbReference type="Pfam" id="PF10531">
    <property type="entry name" value="SLBB"/>
    <property type="match status" value="4"/>
</dbReference>
<evidence type="ECO:0000259" key="17">
    <source>
        <dbReference type="Pfam" id="PF10531"/>
    </source>
</evidence>
<evidence type="ECO:0000256" key="13">
    <source>
        <dbReference type="ARBA" id="ARBA00023237"/>
    </source>
</evidence>
<keyword evidence="11" id="KW-0472">Membrane</keyword>
<feature type="domain" description="SLBB" evidence="18">
    <location>
        <begin position="202"/>
        <end position="279"/>
    </location>
</feature>
<feature type="domain" description="Soluble ligand binding" evidence="17">
    <location>
        <begin position="776"/>
        <end position="825"/>
    </location>
</feature>
<keyword evidence="5 19" id="KW-0762">Sugar transport</keyword>
<dbReference type="Proteomes" id="UP000245362">
    <property type="component" value="Unassembled WGS sequence"/>
</dbReference>
<dbReference type="InterPro" id="IPR049712">
    <property type="entry name" value="Poly_export"/>
</dbReference>
<evidence type="ECO:0000256" key="1">
    <source>
        <dbReference type="ARBA" id="ARBA00004571"/>
    </source>
</evidence>
<feature type="chain" id="PRO_5015402444" evidence="15">
    <location>
        <begin position="25"/>
        <end position="880"/>
    </location>
</feature>
<evidence type="ECO:0000256" key="5">
    <source>
        <dbReference type="ARBA" id="ARBA00022597"/>
    </source>
</evidence>
<evidence type="ECO:0000256" key="10">
    <source>
        <dbReference type="ARBA" id="ARBA00023114"/>
    </source>
</evidence>
<comment type="caution">
    <text evidence="19">The sequence shown here is derived from an EMBL/GenBank/DDBJ whole genome shotgun (WGS) entry which is preliminary data.</text>
</comment>
<keyword evidence="12" id="KW-0564">Palmitate</keyword>
<keyword evidence="8" id="KW-0625">Polysaccharide transport</keyword>
<accession>A0A2U3BCR3</accession>
<dbReference type="GO" id="GO:0006811">
    <property type="term" value="P:monoatomic ion transport"/>
    <property type="evidence" value="ECO:0007669"/>
    <property type="project" value="UniProtKB-KW"/>
</dbReference>
<keyword evidence="4" id="KW-1134">Transmembrane beta strand</keyword>
<evidence type="ECO:0000256" key="4">
    <source>
        <dbReference type="ARBA" id="ARBA00022452"/>
    </source>
</evidence>
<gene>
    <name evidence="19" type="ORF">DI392_05500</name>
</gene>
<sequence>MQTILKKRLLTLAVTGLFTSGALAFTPTAAQIAQFKQLPKAQQEALAAQYGVDISVLTGGSPATEAKQEAPKQPVRAHKAAATEKEIQYTANTRGSGGLKPFGYDVLAGKPMGFTPVDNLPVPLDYTMAPGDEIEVQLYGKTNQEYSLVIDREGKVNFPEFGPVAVAGQTFAEMRQQLTALVEQKVIGVDVVVSMGSMRTMQVYIVGESQQPGAYNVNGLTSVTQALIASGGIKQTGSLRNIQLKRNGKVISTLDMYDLLVKGDSSSDIRLLAGDTLFIPTKTSSVSINGEVLRPAIYELDSRTTISELLGLAGGLLPQAYLSKVSVQRATLDGVRQLTLDLTKRQDRQFVVKSGDKISIDRASENLKDAVALRGEVVRQGTLSFISGMKVSDVITSVDNDLKPSADLQYALVVREVNDQHDIEVLQFNLGTALSHPGSSDNLTLQERDQIFVFDNGLDTDYWYGNYRYSKGTVQAKAAQKPVQEEVTHLDSETGAVISENRAVTVLENNQKTKSDEELVKVASRQELLKPIVERLKAQATLDNPAKLIEISGAVKFPGVYPLARDKDIEKVIEAAGGLSENAYLTQAEITRRMRTEESFHVTQIPFSLNKVMKGNVEVDIHPQDNIVIKTQPNWQQDMSIELQGEVVFPGRYTFQRGETLQDIIERAGGLTEYAYPQGAVLSRERLKRQEQERLKLLNMQLKQEIASLALRRQTSSATYTAQPSEALEVTKELTTAEAIGRLVIDLPQALEGDNISNVMLEKGDKLYIPALNPTVSIMGEVQFASNHTFRPEMTVEDYLASAGGTKKQADTDRIYVVRADGSVMLPNNSYWFSRKQKPLQPGDTIIVPIDTDYLDGLSTMSTATQMLYQIGVAWNAVKD</sequence>
<dbReference type="GO" id="GO:0015288">
    <property type="term" value="F:porin activity"/>
    <property type="evidence" value="ECO:0007669"/>
    <property type="project" value="UniProtKB-KW"/>
</dbReference>
<proteinExistence type="inferred from homology"/>
<evidence type="ECO:0000256" key="11">
    <source>
        <dbReference type="ARBA" id="ARBA00023136"/>
    </source>
</evidence>
<keyword evidence="7 15" id="KW-0732">Signal</keyword>
<comment type="subcellular location">
    <subcellularLocation>
        <location evidence="1">Cell outer membrane</location>
        <topology evidence="1">Multi-pass membrane protein</topology>
    </subcellularLocation>
</comment>
<organism evidence="19 20">
    <name type="scientific">Vibrio albus</name>
    <dbReference type="NCBI Taxonomy" id="2200953"/>
    <lineage>
        <taxon>Bacteria</taxon>
        <taxon>Pseudomonadati</taxon>
        <taxon>Pseudomonadota</taxon>
        <taxon>Gammaproteobacteria</taxon>
        <taxon>Vibrionales</taxon>
        <taxon>Vibrionaceae</taxon>
        <taxon>Vibrio</taxon>
    </lineage>
</organism>
<evidence type="ECO:0000313" key="19">
    <source>
        <dbReference type="EMBL" id="PWI34562.1"/>
    </source>
</evidence>
<evidence type="ECO:0000256" key="7">
    <source>
        <dbReference type="ARBA" id="ARBA00022729"/>
    </source>
</evidence>
<dbReference type="Pfam" id="PF02563">
    <property type="entry name" value="Poly_export"/>
    <property type="match status" value="1"/>
</dbReference>
<dbReference type="PANTHER" id="PTHR33619:SF3">
    <property type="entry name" value="POLYSACCHARIDE EXPORT PROTEIN GFCE-RELATED"/>
    <property type="match status" value="1"/>
</dbReference>
<evidence type="ECO:0000259" key="18">
    <source>
        <dbReference type="Pfam" id="PF22461"/>
    </source>
</evidence>